<evidence type="ECO:0000256" key="6">
    <source>
        <dbReference type="ARBA" id="ARBA00023163"/>
    </source>
</evidence>
<dbReference type="Gene3D" id="3.40.30.120">
    <property type="match status" value="1"/>
</dbReference>
<dbReference type="CDD" id="cd00067">
    <property type="entry name" value="GAL4"/>
    <property type="match status" value="1"/>
</dbReference>
<evidence type="ECO:0000313" key="10">
    <source>
        <dbReference type="Proteomes" id="UP001172673"/>
    </source>
</evidence>
<dbReference type="Pfam" id="PF01494">
    <property type="entry name" value="FAD_binding_3"/>
    <property type="match status" value="1"/>
</dbReference>
<protein>
    <recommendedName>
        <fullName evidence="8">Zn(2)-C6 fungal-type domain-containing protein</fullName>
    </recommendedName>
</protein>
<sequence length="1141" mass="128670">MGSNDSQATSYPVAIVGGGPAGLTASVLLSQCNIPHVLFERYPSTSIHPKACGYNHRTVEIWRRMGIEKELIEARAPPNNFSRTGWYTSFGPNGREIVSRDSWGGGAYKEEYASVSPCQYSIMPQIRLEPILSKRAVELNPKGVWYNTEVIKVEEADDHVLISYQRKGEEPEKLKVRYCIGADGGRSVTDQLGITWEGERDVFDMVSVHIRAPISLHHPDIRNFITWFVNPRLGGTIGSGYLYHLGPYPMDPDSEEWIFACGLAPGERSMDGPAMLKRMQNTLQIPDLEAELVSTSYWYVNALTATRYRSKPSTGRIFLVGDAAHRIPPWGALGLNTGVQDVDNLVWKLNFAINGIPTSLGGNTDFNALLDTYDTERRPVGQRVRDCALHNLRALGLVMDHAIGVSPTNSQADNIANMDSFFDKSPDNKEGPARREAVDRARKILDDEFHALGAEVGWFYLELDVEGEGKATRHDGQIREDGKMDLLYYHPSTIPGHHLPHAWLERDGQRVSTRDLVRYDGFALFTSQPELWDKSVLEEGDKLVALIGISDQNSKDHFTWRDIEGKWAAERGVGASGAVLVRPDGIVVWRAREFDSEKHGRIGWLSDILQSDPGPAEQMGLPLMLANPAFDGRPSGRLGSKKTKTGCLTCKHARVKCDEHKPECKRCARLGLQCGYRDLFLLTRAHPQRPGPGVVKGEHSSVTPARQLSALNIEGLESGLFDFYRCEVAFRLGGFLDRDFWYNTILRLTHSEPVILHSVIALAAAFKQLRYSESNATEIHPDLPSKYYQRALREANRRTQQEDCELVTMLTCPMFLCMEFLQGNKLQAMALFRHGHRLLQSFVDRRQLTQPGTSGLGELDRTFYALFERLTLMSRMFGLDVKLTSFPGQHLRQEMLSDTKFCSLEEARNSLVRRLVVGREFMKAIGGQTRRADFVQHLTEHDRQEHQRLIAQQEQWYCLFQDLCQRLPPGDAGDAAMTATLTVFHFVAMIWLNCPFAGSQMSFDAYLENFQIIVAQVRTVISSCNDDSKLDGLFTFEMGVLPALYFTATKCRHLETRSQALELIRKAPKREGPWKRDELIVVAEEAIRLESAQLQTADEWPSKADRITIIKLSQHDDDDRVMASFIYGDHVVTKSWTDFQA</sequence>
<dbReference type="GO" id="GO:0003677">
    <property type="term" value="F:DNA binding"/>
    <property type="evidence" value="ECO:0007669"/>
    <property type="project" value="UniProtKB-KW"/>
</dbReference>
<reference evidence="9" key="1">
    <citation type="submission" date="2022-10" db="EMBL/GenBank/DDBJ databases">
        <title>Culturing micro-colonial fungi from biological soil crusts in the Mojave desert and describing Neophaeococcomyces mojavensis, and introducing the new genera and species Taxawa tesnikishii.</title>
        <authorList>
            <person name="Kurbessoian T."/>
            <person name="Stajich J.E."/>
        </authorList>
    </citation>
    <scope>NUCLEOTIDE SEQUENCE</scope>
    <source>
        <strain evidence="9">TK_41</strain>
    </source>
</reference>
<dbReference type="PANTHER" id="PTHR43004:SF8">
    <property type="entry name" value="FAD-BINDING DOMAIN-CONTAINING PROTEIN-RELATED"/>
    <property type="match status" value="1"/>
</dbReference>
<keyword evidence="4" id="KW-0805">Transcription regulation</keyword>
<proteinExistence type="predicted"/>
<comment type="caution">
    <text evidence="9">The sequence shown here is derived from an EMBL/GenBank/DDBJ whole genome shotgun (WGS) entry which is preliminary data.</text>
</comment>
<dbReference type="GO" id="GO:0016709">
    <property type="term" value="F:oxidoreductase activity, acting on paired donors, with incorporation or reduction of molecular oxygen, NAD(P)H as one donor, and incorporation of one atom of oxygen"/>
    <property type="evidence" value="ECO:0007669"/>
    <property type="project" value="UniProtKB-ARBA"/>
</dbReference>
<keyword evidence="1" id="KW-0285">Flavoprotein</keyword>
<evidence type="ECO:0000256" key="5">
    <source>
        <dbReference type="ARBA" id="ARBA00023125"/>
    </source>
</evidence>
<dbReference type="SMART" id="SM00066">
    <property type="entry name" value="GAL4"/>
    <property type="match status" value="1"/>
</dbReference>
<dbReference type="Pfam" id="PF21274">
    <property type="entry name" value="Rng_hyd_C"/>
    <property type="match status" value="1"/>
</dbReference>
<keyword evidence="10" id="KW-1185">Reference proteome</keyword>
<keyword evidence="2" id="KW-0274">FAD</keyword>
<dbReference type="Gene3D" id="3.30.9.10">
    <property type="entry name" value="D-Amino Acid Oxidase, subunit A, domain 2"/>
    <property type="match status" value="1"/>
</dbReference>
<evidence type="ECO:0000256" key="7">
    <source>
        <dbReference type="ARBA" id="ARBA00023242"/>
    </source>
</evidence>
<dbReference type="GO" id="GO:0000981">
    <property type="term" value="F:DNA-binding transcription factor activity, RNA polymerase II-specific"/>
    <property type="evidence" value="ECO:0007669"/>
    <property type="project" value="InterPro"/>
</dbReference>
<evidence type="ECO:0000313" key="9">
    <source>
        <dbReference type="EMBL" id="KAJ9605875.1"/>
    </source>
</evidence>
<dbReference type="InterPro" id="IPR036188">
    <property type="entry name" value="FAD/NAD-bd_sf"/>
</dbReference>
<evidence type="ECO:0000256" key="2">
    <source>
        <dbReference type="ARBA" id="ARBA00022827"/>
    </source>
</evidence>
<dbReference type="PROSITE" id="PS00463">
    <property type="entry name" value="ZN2_CY6_FUNGAL_1"/>
    <property type="match status" value="1"/>
</dbReference>
<dbReference type="InterPro" id="IPR021858">
    <property type="entry name" value="Fun_TF"/>
</dbReference>
<dbReference type="SUPFAM" id="SSF51905">
    <property type="entry name" value="FAD/NAD(P)-binding domain"/>
    <property type="match status" value="1"/>
</dbReference>
<evidence type="ECO:0000256" key="3">
    <source>
        <dbReference type="ARBA" id="ARBA00023002"/>
    </source>
</evidence>
<dbReference type="Pfam" id="PF11951">
    <property type="entry name" value="Fungal_trans_2"/>
    <property type="match status" value="1"/>
</dbReference>
<dbReference type="SUPFAM" id="SSF57701">
    <property type="entry name" value="Zn2/Cys6 DNA-binding domain"/>
    <property type="match status" value="1"/>
</dbReference>
<evidence type="ECO:0000256" key="4">
    <source>
        <dbReference type="ARBA" id="ARBA00023015"/>
    </source>
</evidence>
<gene>
    <name evidence="9" type="ORF">H2200_009724</name>
</gene>
<dbReference type="EMBL" id="JAPDRK010000015">
    <property type="protein sequence ID" value="KAJ9605875.1"/>
    <property type="molecule type" value="Genomic_DNA"/>
</dbReference>
<keyword evidence="7" id="KW-0539">Nucleus</keyword>
<dbReference type="AlphaFoldDB" id="A0AA38X379"/>
<dbReference type="InterPro" id="IPR001138">
    <property type="entry name" value="Zn2Cys6_DnaBD"/>
</dbReference>
<dbReference type="PANTHER" id="PTHR43004">
    <property type="entry name" value="TRK SYSTEM POTASSIUM UPTAKE PROTEIN"/>
    <property type="match status" value="1"/>
</dbReference>
<dbReference type="GO" id="GO:0008270">
    <property type="term" value="F:zinc ion binding"/>
    <property type="evidence" value="ECO:0007669"/>
    <property type="project" value="InterPro"/>
</dbReference>
<dbReference type="Pfam" id="PF00172">
    <property type="entry name" value="Zn_clus"/>
    <property type="match status" value="1"/>
</dbReference>
<dbReference type="Proteomes" id="UP001172673">
    <property type="component" value="Unassembled WGS sequence"/>
</dbReference>
<keyword evidence="5" id="KW-0238">DNA-binding</keyword>
<dbReference type="GO" id="GO:0071949">
    <property type="term" value="F:FAD binding"/>
    <property type="evidence" value="ECO:0007669"/>
    <property type="project" value="InterPro"/>
</dbReference>
<dbReference type="InterPro" id="IPR036864">
    <property type="entry name" value="Zn2-C6_fun-type_DNA-bd_sf"/>
</dbReference>
<evidence type="ECO:0000256" key="1">
    <source>
        <dbReference type="ARBA" id="ARBA00022630"/>
    </source>
</evidence>
<keyword evidence="3" id="KW-0560">Oxidoreductase</keyword>
<keyword evidence="6" id="KW-0804">Transcription</keyword>
<accession>A0AA38X379</accession>
<dbReference type="InterPro" id="IPR002938">
    <property type="entry name" value="FAD-bd"/>
</dbReference>
<dbReference type="PROSITE" id="PS50048">
    <property type="entry name" value="ZN2_CY6_FUNGAL_2"/>
    <property type="match status" value="1"/>
</dbReference>
<organism evidence="9 10">
    <name type="scientific">Cladophialophora chaetospira</name>
    <dbReference type="NCBI Taxonomy" id="386627"/>
    <lineage>
        <taxon>Eukaryota</taxon>
        <taxon>Fungi</taxon>
        <taxon>Dikarya</taxon>
        <taxon>Ascomycota</taxon>
        <taxon>Pezizomycotina</taxon>
        <taxon>Eurotiomycetes</taxon>
        <taxon>Chaetothyriomycetidae</taxon>
        <taxon>Chaetothyriales</taxon>
        <taxon>Herpotrichiellaceae</taxon>
        <taxon>Cladophialophora</taxon>
    </lineage>
</organism>
<feature type="domain" description="Zn(2)-C6 fungal-type" evidence="8">
    <location>
        <begin position="646"/>
        <end position="676"/>
    </location>
</feature>
<dbReference type="Gene3D" id="3.50.50.60">
    <property type="entry name" value="FAD/NAD(P)-binding domain"/>
    <property type="match status" value="1"/>
</dbReference>
<dbReference type="Gene3D" id="4.10.240.10">
    <property type="entry name" value="Zn(2)-C6 fungal-type DNA-binding domain"/>
    <property type="match status" value="1"/>
</dbReference>
<dbReference type="PRINTS" id="PR00420">
    <property type="entry name" value="RNGMNOXGNASE"/>
</dbReference>
<name>A0AA38X379_9EURO</name>
<dbReference type="InterPro" id="IPR050641">
    <property type="entry name" value="RIFMO-like"/>
</dbReference>
<evidence type="ECO:0000259" key="8">
    <source>
        <dbReference type="PROSITE" id="PS50048"/>
    </source>
</evidence>